<proteinExistence type="inferred from homology"/>
<evidence type="ECO:0000256" key="2">
    <source>
        <dbReference type="RuleBase" id="RU003860"/>
    </source>
</evidence>
<keyword evidence="4" id="KW-1185">Reference proteome</keyword>
<name>A0A0K0Y419_9RHOB</name>
<dbReference type="Proteomes" id="UP000067444">
    <property type="component" value="Chromosome"/>
</dbReference>
<dbReference type="InterPro" id="IPR050961">
    <property type="entry name" value="BolA/IbaG_stress_morph_reg"/>
</dbReference>
<dbReference type="PANTHER" id="PTHR46229">
    <property type="entry name" value="BOLA TRANSCRIPTION REGULATOR"/>
    <property type="match status" value="1"/>
</dbReference>
<dbReference type="Gene3D" id="3.30.300.90">
    <property type="entry name" value="BolA-like"/>
    <property type="match status" value="1"/>
</dbReference>
<reference evidence="3 4" key="1">
    <citation type="journal article" date="2015" name="Genome Announc.">
        <title>Closed Genome Sequence of Octadecabacter temperatus SB1, the First Mesophilic Species of the Genus Octadecabacter.</title>
        <authorList>
            <person name="Voget S."/>
            <person name="Billerbeck S."/>
            <person name="Simon M."/>
            <person name="Daniel R."/>
        </authorList>
    </citation>
    <scope>NUCLEOTIDE SEQUENCE [LARGE SCALE GENOMIC DNA]</scope>
    <source>
        <strain evidence="3 4">SB1</strain>
    </source>
</reference>
<dbReference type="KEGG" id="otm:OSB_11330"/>
<dbReference type="OrthoDB" id="9811118at2"/>
<dbReference type="PANTHER" id="PTHR46229:SF2">
    <property type="entry name" value="BOLA-LIKE PROTEIN 1"/>
    <property type="match status" value="1"/>
</dbReference>
<evidence type="ECO:0000256" key="1">
    <source>
        <dbReference type="ARBA" id="ARBA00005578"/>
    </source>
</evidence>
<evidence type="ECO:0000313" key="4">
    <source>
        <dbReference type="Proteomes" id="UP000067444"/>
    </source>
</evidence>
<dbReference type="InterPro" id="IPR002634">
    <property type="entry name" value="BolA"/>
</dbReference>
<dbReference type="EMBL" id="CP012160">
    <property type="protein sequence ID" value="AKS45689.1"/>
    <property type="molecule type" value="Genomic_DNA"/>
</dbReference>
<dbReference type="SUPFAM" id="SSF82657">
    <property type="entry name" value="BolA-like"/>
    <property type="match status" value="1"/>
</dbReference>
<dbReference type="InterPro" id="IPR036065">
    <property type="entry name" value="BolA-like_sf"/>
</dbReference>
<sequence length="84" mass="8820">MGLEQQINDALVAALSPTTLAVINESHLHAGHSGDDGSGESHWRVEITAPALDGKSRIAKHRAIHAALGTDIIGRIHALSLQIS</sequence>
<accession>A0A0K0Y419</accession>
<dbReference type="PATRIC" id="fig|1458307.3.peg.1148"/>
<protein>
    <submittedName>
        <fullName evidence="3">Transcriptional regulator BolA</fullName>
    </submittedName>
</protein>
<dbReference type="Pfam" id="PF01722">
    <property type="entry name" value="BolA"/>
    <property type="match status" value="1"/>
</dbReference>
<dbReference type="RefSeq" id="WP_049834057.1">
    <property type="nucleotide sequence ID" value="NZ_CP012160.1"/>
</dbReference>
<gene>
    <name evidence="3" type="ORF">OSB_11330</name>
</gene>
<organism evidence="3 4">
    <name type="scientific">Octadecabacter temperatus</name>
    <dbReference type="NCBI Taxonomy" id="1458307"/>
    <lineage>
        <taxon>Bacteria</taxon>
        <taxon>Pseudomonadati</taxon>
        <taxon>Pseudomonadota</taxon>
        <taxon>Alphaproteobacteria</taxon>
        <taxon>Rhodobacterales</taxon>
        <taxon>Roseobacteraceae</taxon>
        <taxon>Octadecabacter</taxon>
    </lineage>
</organism>
<dbReference type="AlphaFoldDB" id="A0A0K0Y419"/>
<evidence type="ECO:0000313" key="3">
    <source>
        <dbReference type="EMBL" id="AKS45689.1"/>
    </source>
</evidence>
<comment type="similarity">
    <text evidence="1 2">Belongs to the BolA/IbaG family.</text>
</comment>
<dbReference type="PIRSF" id="PIRSF003113">
    <property type="entry name" value="BolA"/>
    <property type="match status" value="1"/>
</dbReference>
<dbReference type="STRING" id="1458307.OSB_11330"/>